<reference evidence="7 8" key="1">
    <citation type="submission" date="2016-01" db="EMBL/GenBank/DDBJ databases">
        <title>Complete genome and mega plasmid sequence of Sphingomonas panacis DCY99 elicits systemic resistance in rice to Xanthomonas oryzae.</title>
        <authorList>
            <person name="Kim Y.J."/>
            <person name="Yang D.C."/>
            <person name="Sing P."/>
        </authorList>
    </citation>
    <scope>NUCLEOTIDE SEQUENCE [LARGE SCALE GENOMIC DNA]</scope>
    <source>
        <strain evidence="7 8">DCY99</strain>
    </source>
</reference>
<evidence type="ECO:0000313" key="7">
    <source>
        <dbReference type="EMBL" id="AOH84265.1"/>
    </source>
</evidence>
<feature type="transmembrane region" description="Helical" evidence="6">
    <location>
        <begin position="153"/>
        <end position="174"/>
    </location>
</feature>
<keyword evidence="4 6" id="KW-1133">Transmembrane helix</keyword>
<dbReference type="Proteomes" id="UP000094256">
    <property type="component" value="Chromosome"/>
</dbReference>
<dbReference type="EMBL" id="CP014168">
    <property type="protein sequence ID" value="AOH84265.1"/>
    <property type="molecule type" value="Genomic_DNA"/>
</dbReference>
<feature type="transmembrane region" description="Helical" evidence="6">
    <location>
        <begin position="332"/>
        <end position="351"/>
    </location>
</feature>
<feature type="transmembrane region" description="Helical" evidence="6">
    <location>
        <begin position="371"/>
        <end position="390"/>
    </location>
</feature>
<keyword evidence="5 6" id="KW-0472">Membrane</keyword>
<feature type="transmembrane region" description="Helical" evidence="6">
    <location>
        <begin position="306"/>
        <end position="326"/>
    </location>
</feature>
<feature type="transmembrane region" description="Helical" evidence="6">
    <location>
        <begin position="119"/>
        <end position="141"/>
    </location>
</feature>
<dbReference type="Pfam" id="PF13440">
    <property type="entry name" value="Polysacc_synt_3"/>
    <property type="match status" value="1"/>
</dbReference>
<dbReference type="PANTHER" id="PTHR30250:SF26">
    <property type="entry name" value="PSMA PROTEIN"/>
    <property type="match status" value="1"/>
</dbReference>
<evidence type="ECO:0000256" key="4">
    <source>
        <dbReference type="ARBA" id="ARBA00022989"/>
    </source>
</evidence>
<evidence type="ECO:0000256" key="1">
    <source>
        <dbReference type="ARBA" id="ARBA00004651"/>
    </source>
</evidence>
<name>A0A1B3ZA14_9SPHN</name>
<keyword evidence="3 6" id="KW-0812">Transmembrane</keyword>
<dbReference type="PANTHER" id="PTHR30250">
    <property type="entry name" value="PST FAMILY PREDICTED COLANIC ACID TRANSPORTER"/>
    <property type="match status" value="1"/>
</dbReference>
<feature type="transmembrane region" description="Helical" evidence="6">
    <location>
        <begin position="12"/>
        <end position="33"/>
    </location>
</feature>
<dbReference type="KEGG" id="span:AWL63_10060"/>
<evidence type="ECO:0000256" key="2">
    <source>
        <dbReference type="ARBA" id="ARBA00022475"/>
    </source>
</evidence>
<feature type="transmembrane region" description="Helical" evidence="6">
    <location>
        <begin position="454"/>
        <end position="475"/>
    </location>
</feature>
<comment type="subcellular location">
    <subcellularLocation>
        <location evidence="1">Cell membrane</location>
        <topology evidence="1">Multi-pass membrane protein</topology>
    </subcellularLocation>
</comment>
<evidence type="ECO:0000256" key="3">
    <source>
        <dbReference type="ARBA" id="ARBA00022692"/>
    </source>
</evidence>
<feature type="transmembrane region" description="Helical" evidence="6">
    <location>
        <begin position="222"/>
        <end position="250"/>
    </location>
</feature>
<dbReference type="OrthoDB" id="512217at2"/>
<accession>A0A1B3ZA14</accession>
<gene>
    <name evidence="7" type="ORF">AWL63_10060</name>
</gene>
<feature type="transmembrane region" description="Helical" evidence="6">
    <location>
        <begin position="180"/>
        <end position="201"/>
    </location>
</feature>
<evidence type="ECO:0000256" key="5">
    <source>
        <dbReference type="ARBA" id="ARBA00023136"/>
    </source>
</evidence>
<organism evidence="7 8">
    <name type="scientific">Sphingomonas panacis</name>
    <dbReference type="NCBI Taxonomy" id="1560345"/>
    <lineage>
        <taxon>Bacteria</taxon>
        <taxon>Pseudomonadati</taxon>
        <taxon>Pseudomonadota</taxon>
        <taxon>Alphaproteobacteria</taxon>
        <taxon>Sphingomonadales</taxon>
        <taxon>Sphingomonadaceae</taxon>
        <taxon>Sphingomonas</taxon>
    </lineage>
</organism>
<dbReference type="GO" id="GO:0005886">
    <property type="term" value="C:plasma membrane"/>
    <property type="evidence" value="ECO:0007669"/>
    <property type="project" value="UniProtKB-SubCell"/>
</dbReference>
<sequence>MSNIKLNALALYLNFVVLAVVGLVINPFLVRFLGVDAFGIWKACLRILDLTSVADGRATQALKWIVAREEGSDDHARKQRDIGAAMVIWAIWLPFLLVAIGLTIWSLPSLINGLSPQNILLARLTAALLGLNVLLTALLGVPDAVLAGTNQGYRSYSMTTVFLVCSNLGMVWAAYSGFGIIGLGVATLTGSVLNGSVMWVLARRYVSWWGIKRPHWSDVRRVLGFSNWTLVWSLVQMAMLSSDVLLIGYLRGPGDVGRYTFCSYVAQFALSICLMTGSAVMPRIGNMIGRNDVDAARGLHARAREVLLLILAASACGLLLCNRGFVTKWVGATFYLGDSVNFGMVAVMVQLSLIRFDAQIQDVSLNITRKVVWGLVTLILSLALAALFYWLTASLVGIFIGLIVGRLPLNIVLPRYVAALIPSDGRYWLELAGLFGAMGLAFALSQIWHPQGWIGLLIAGAVAVAISLAISYLFIFSVSTRASARQSFALLKARYL</sequence>
<evidence type="ECO:0000313" key="8">
    <source>
        <dbReference type="Proteomes" id="UP000094256"/>
    </source>
</evidence>
<evidence type="ECO:0008006" key="9">
    <source>
        <dbReference type="Google" id="ProtNLM"/>
    </source>
</evidence>
<feature type="transmembrane region" description="Helical" evidence="6">
    <location>
        <begin position="428"/>
        <end position="448"/>
    </location>
</feature>
<dbReference type="InterPro" id="IPR050833">
    <property type="entry name" value="Poly_Biosynth_Transport"/>
</dbReference>
<feature type="transmembrane region" description="Helical" evidence="6">
    <location>
        <begin position="87"/>
        <end position="107"/>
    </location>
</feature>
<proteinExistence type="predicted"/>
<keyword evidence="8" id="KW-1185">Reference proteome</keyword>
<keyword evidence="2" id="KW-1003">Cell membrane</keyword>
<evidence type="ECO:0000256" key="6">
    <source>
        <dbReference type="SAM" id="Phobius"/>
    </source>
</evidence>
<dbReference type="STRING" id="1560345.AWL63_10060"/>
<dbReference type="AlphaFoldDB" id="A0A1B3ZA14"/>
<feature type="transmembrane region" description="Helical" evidence="6">
    <location>
        <begin position="396"/>
        <end position="416"/>
    </location>
</feature>
<dbReference type="RefSeq" id="WP_069204829.1">
    <property type="nucleotide sequence ID" value="NZ_CP014168.1"/>
</dbReference>
<protein>
    <recommendedName>
        <fullName evidence="9">Polysaccharide biosynthesis protein C-terminal domain-containing protein</fullName>
    </recommendedName>
</protein>
<feature type="transmembrane region" description="Helical" evidence="6">
    <location>
        <begin position="256"/>
        <end position="280"/>
    </location>
</feature>